<name>A0ACD1GEP3_9EURO</name>
<sequence>MNGSPSSDPLDGTVVDLFDQWAEKSPERVAAEWQGESLTYGALRDASLHVSCALILAGILPRARVPLLTQMSLEMLPAVIGILRVGACYVPMDVAAWSRTRIEAALSELDSPVAIITSSCPDLRLPVITVNFQREWLVSSPPDKGGLRLELEARRRGIQADDLAWIIFTSGTTGKPKGVMVYYRSIYAVCTVQHGQELEEAAQQGGRCLLAFSIAFDGCAAVVWTTLAKGATLVMASPSDFPQVATTCQSLNLTPSMLAALDPLGSYNRVRYIFLGLKRQSWRFFGELHPDREVPFGELIPGVRVVLVDKEMKESNYGEVLISGPGLAAGYLNNPTLTAKKFIDWEGSRFYRTGDLARRSEDGQLLWAGRADSLIKNRGFLINLETEVEPAMQAYPQVNLAVAFQWRDRLVGCVQPSTVDVEELRKFLQNREDPFVIPDMIFAMDNFPLNVNSKTDRLALKAQLDEKLGQDDAADGIVSVLETDRLTAYDALRLAFSRCLQNRFKTMDRGSSFTRLGGNSLTAIQVSNFLKQRGYMIPAAQILKLDTIERLEGRLRRHSDVDVTEREITSLRATATPVQQLFLNRSLETPHTFAIIGLTKYIGDPCRTPTSSDLRGALEKTLSAHSIFRTRFDLTDFTLSDLGRLNLTWTEISVPENEFEQACEAAEEESWQAVSRTTRSDNEVPYCAVICISVPGRRALAFVTRIHHVLTDVFSSAILSQDLETALAGGELAPGPQFEDFARFMQYYTQANIKRATQCFTKMLEPLPASCVLQPPVPKVPPPPDAFNLIRFQSSPSTITRAALDAASRRLSVTPSTLIYAAWALFLHKITLWPRVGFSVSLSGRTAPWPLAPAVVGPLLCRSLFSTSIDRDATVHGWLATVHKITLDIIEFDGLTHSLPASLMADPRTNTSNVLCFLDVPAPSQNWSHKDRQKHYYTLSWYITQRGEYVATELEVQLEKVDLDWAKAVAGLPEEILSGLITATESTRVAELITTNTSDLGVKKSQIAQGLGPQRSLIATIASSRKGTQGQRVKEGTQTAEATGGSQTDSDTQDLQRSNDPLEAIENYSRPVPAVSRSRMQRPPSENDHDPFWLSVDPTMMLPTVGNESRGSQPASISSICACGSGVITPGSHAASHHDYFSTDSAPQRRQSHYTLSDPSSSSCPSSVAGSRANCNVSHRTTCAKNSSASTFTMDATLRKLFDQSQSQMRPTPLLSPTSELHSIPCASGQPDPLGGAQELAAAAELGAAEATDITRRLAIVLEAIRTAGFQGFDETAAAYYTAHLDKGSFPAMVQCASRGRRLKTMLQALQQSSQQWRRWESRGLQESICEGSGYSPRRTTASLCVAEMDPFSGRSVQVRDENEPASLIAALESLLSIHKAGTLGETRVSSPTPLEESGLMEQMDNAPDLMPLLWSLLTELAGTRSVYCDRVARLILTILLYTRSPQ</sequence>
<keyword evidence="2" id="KW-1185">Reference proteome</keyword>
<reference evidence="1" key="1">
    <citation type="submission" date="2018-02" db="EMBL/GenBank/DDBJ databases">
        <title>The genomes of Aspergillus section Nigri reveals drivers in fungal speciation.</title>
        <authorList>
            <consortium name="DOE Joint Genome Institute"/>
            <person name="Vesth T.C."/>
            <person name="Nybo J."/>
            <person name="Theobald S."/>
            <person name="Brandl J."/>
            <person name="Frisvad J.C."/>
            <person name="Nielsen K.F."/>
            <person name="Lyhne E.K."/>
            <person name="Kogle M.E."/>
            <person name="Kuo A."/>
            <person name="Riley R."/>
            <person name="Clum A."/>
            <person name="Nolan M."/>
            <person name="Lipzen A."/>
            <person name="Salamov A."/>
            <person name="Henrissat B."/>
            <person name="Wiebenga A."/>
            <person name="De vries R.P."/>
            <person name="Grigoriev I.V."/>
            <person name="Mortensen U.H."/>
            <person name="Andersen M.R."/>
            <person name="Baker S.E."/>
        </authorList>
    </citation>
    <scope>NUCLEOTIDE SEQUENCE</scope>
    <source>
        <strain evidence="1">CBS 621.78</strain>
    </source>
</reference>
<evidence type="ECO:0000313" key="1">
    <source>
        <dbReference type="EMBL" id="RAH47566.1"/>
    </source>
</evidence>
<gene>
    <name evidence="1" type="ORF">BO95DRAFT_512979</name>
</gene>
<evidence type="ECO:0000313" key="2">
    <source>
        <dbReference type="Proteomes" id="UP000249057"/>
    </source>
</evidence>
<dbReference type="EMBL" id="KZ825329">
    <property type="protein sequence ID" value="RAH47566.1"/>
    <property type="molecule type" value="Genomic_DNA"/>
</dbReference>
<organism evidence="1 2">
    <name type="scientific">Aspergillus brunneoviolaceus CBS 621.78</name>
    <dbReference type="NCBI Taxonomy" id="1450534"/>
    <lineage>
        <taxon>Eukaryota</taxon>
        <taxon>Fungi</taxon>
        <taxon>Dikarya</taxon>
        <taxon>Ascomycota</taxon>
        <taxon>Pezizomycotina</taxon>
        <taxon>Eurotiomycetes</taxon>
        <taxon>Eurotiomycetidae</taxon>
        <taxon>Eurotiales</taxon>
        <taxon>Aspergillaceae</taxon>
        <taxon>Aspergillus</taxon>
        <taxon>Aspergillus subgen. Circumdati</taxon>
    </lineage>
</organism>
<dbReference type="Proteomes" id="UP000249057">
    <property type="component" value="Unassembled WGS sequence"/>
</dbReference>
<accession>A0ACD1GEP3</accession>
<proteinExistence type="predicted"/>
<protein>
    <submittedName>
        <fullName evidence="1">Acetyl-CoA synthetase-like protein</fullName>
    </submittedName>
</protein>